<evidence type="ECO:0000256" key="1">
    <source>
        <dbReference type="ARBA" id="ARBA00022723"/>
    </source>
</evidence>
<protein>
    <submittedName>
        <fullName evidence="5">4Fe-4S dicluster domain-containing protein</fullName>
    </submittedName>
</protein>
<dbReference type="PANTHER" id="PTHR43034">
    <property type="entry name" value="ION-TRANSLOCATING OXIDOREDUCTASE COMPLEX SUBUNIT C"/>
    <property type="match status" value="1"/>
</dbReference>
<dbReference type="PROSITE" id="PS51379">
    <property type="entry name" value="4FE4S_FER_2"/>
    <property type="match status" value="2"/>
</dbReference>
<proteinExistence type="predicted"/>
<dbReference type="SUPFAM" id="SSF46548">
    <property type="entry name" value="alpha-helical ferredoxin"/>
    <property type="match status" value="1"/>
</dbReference>
<dbReference type="PANTHER" id="PTHR43034:SF2">
    <property type="entry name" value="ION-TRANSLOCATING OXIDOREDUCTASE COMPLEX SUBUNIT C"/>
    <property type="match status" value="1"/>
</dbReference>
<dbReference type="RefSeq" id="WP_272470057.1">
    <property type="nucleotide sequence ID" value="NZ_JAMRYU010000002.1"/>
</dbReference>
<name>A0A9X3XJ41_9CLOT</name>
<dbReference type="GO" id="GO:0016020">
    <property type="term" value="C:membrane"/>
    <property type="evidence" value="ECO:0007669"/>
    <property type="project" value="InterPro"/>
</dbReference>
<keyword evidence="6" id="KW-1185">Reference proteome</keyword>
<dbReference type="EMBL" id="JAMRYU010000002">
    <property type="protein sequence ID" value="MDC4239191.1"/>
    <property type="molecule type" value="Genomic_DNA"/>
</dbReference>
<dbReference type="Pfam" id="PF13187">
    <property type="entry name" value="Fer4_9"/>
    <property type="match status" value="1"/>
</dbReference>
<feature type="domain" description="4Fe-4S ferredoxin-type" evidence="4">
    <location>
        <begin position="272"/>
        <end position="300"/>
    </location>
</feature>
<dbReference type="Proteomes" id="UP001141183">
    <property type="component" value="Unassembled WGS sequence"/>
</dbReference>
<evidence type="ECO:0000256" key="2">
    <source>
        <dbReference type="ARBA" id="ARBA00023004"/>
    </source>
</evidence>
<evidence type="ECO:0000313" key="5">
    <source>
        <dbReference type="EMBL" id="MDC4239191.1"/>
    </source>
</evidence>
<dbReference type="Gene3D" id="3.30.70.20">
    <property type="match status" value="1"/>
</dbReference>
<dbReference type="InterPro" id="IPR010208">
    <property type="entry name" value="Ion_transpt_RnfC/RsxC"/>
</dbReference>
<evidence type="ECO:0000256" key="3">
    <source>
        <dbReference type="ARBA" id="ARBA00023014"/>
    </source>
</evidence>
<dbReference type="InterPro" id="IPR017896">
    <property type="entry name" value="4Fe4S_Fe-S-bd"/>
</dbReference>
<sequence>MLSNLFSNVNVSNKLFTLNDSSILELSIENSKELNAKEIEESLVLPYENNKGKKVVIKAFSFQPNLNGYGTIVRERKEDLKKGLEKIKSISEIKFAVDGKDKNLQESLKEYGEVIKVASITDLYESKLISKVYNEEKNVVIYDVIEIIQLGQALNRKNTEILTAVYGSAINGRKVVALKKGTTYKEVFESLNGNAQELKKVINGGSLNGTPVYNLDSVVDDTTKGILFLTEKDSPSEESYSCIRCGKCLRVCPEWLNPIKLVELYKMGEKEEFIKFGGEKCIDCGLCSFACPSNIEIAQTIKTAKTFK</sequence>
<reference evidence="5" key="1">
    <citation type="submission" date="2022-05" db="EMBL/GenBank/DDBJ databases">
        <title>Draft genome sequence of Clostridium tertium strain CP3 isolated from Peru.</title>
        <authorList>
            <person name="Hurtado R."/>
            <person name="Lima L."/>
            <person name="Sousa T."/>
            <person name="Jaiswal A.K."/>
            <person name="Tiwari S."/>
            <person name="Maturrano L."/>
            <person name="Brenig B."/>
            <person name="Azevedo V."/>
        </authorList>
    </citation>
    <scope>NUCLEOTIDE SEQUENCE</scope>
    <source>
        <strain evidence="5">CP3</strain>
    </source>
</reference>
<dbReference type="PROSITE" id="PS00198">
    <property type="entry name" value="4FE4S_FER_1"/>
    <property type="match status" value="1"/>
</dbReference>
<dbReference type="GO" id="GO:0051539">
    <property type="term" value="F:4 iron, 4 sulfur cluster binding"/>
    <property type="evidence" value="ECO:0007669"/>
    <property type="project" value="InterPro"/>
</dbReference>
<keyword evidence="2" id="KW-0408">Iron</keyword>
<gene>
    <name evidence="5" type="ORF">NE398_03245</name>
</gene>
<keyword evidence="1" id="KW-0479">Metal-binding</keyword>
<evidence type="ECO:0000259" key="4">
    <source>
        <dbReference type="PROSITE" id="PS51379"/>
    </source>
</evidence>
<comment type="caution">
    <text evidence="5">The sequence shown here is derived from an EMBL/GenBank/DDBJ whole genome shotgun (WGS) entry which is preliminary data.</text>
</comment>
<dbReference type="GO" id="GO:0009055">
    <property type="term" value="F:electron transfer activity"/>
    <property type="evidence" value="ECO:0007669"/>
    <property type="project" value="InterPro"/>
</dbReference>
<evidence type="ECO:0000313" key="6">
    <source>
        <dbReference type="Proteomes" id="UP001141183"/>
    </source>
</evidence>
<dbReference type="AlphaFoldDB" id="A0A9X3XJ41"/>
<dbReference type="InterPro" id="IPR017900">
    <property type="entry name" value="4Fe4S_Fe_S_CS"/>
</dbReference>
<keyword evidence="3" id="KW-0411">Iron-sulfur</keyword>
<organism evidence="5 6">
    <name type="scientific">Clostridium tertium</name>
    <dbReference type="NCBI Taxonomy" id="1559"/>
    <lineage>
        <taxon>Bacteria</taxon>
        <taxon>Bacillati</taxon>
        <taxon>Bacillota</taxon>
        <taxon>Clostridia</taxon>
        <taxon>Eubacteriales</taxon>
        <taxon>Clostridiaceae</taxon>
        <taxon>Clostridium</taxon>
    </lineage>
</organism>
<dbReference type="GO" id="GO:0046872">
    <property type="term" value="F:metal ion binding"/>
    <property type="evidence" value="ECO:0007669"/>
    <property type="project" value="UniProtKB-KW"/>
</dbReference>
<feature type="domain" description="4Fe-4S ferredoxin-type" evidence="4">
    <location>
        <begin position="233"/>
        <end position="264"/>
    </location>
</feature>
<accession>A0A9X3XJ41</accession>